<proteinExistence type="predicted"/>
<reference evidence="2 3" key="1">
    <citation type="journal article" date="2015" name="Mol. Plant Microbe Interact.">
        <title>Genome, transcriptome, and functional analyses of Penicillium expansum provide new insights into secondary metabolism and pathogenicity.</title>
        <authorList>
            <person name="Ballester A.R."/>
            <person name="Marcet-Houben M."/>
            <person name="Levin E."/>
            <person name="Sela N."/>
            <person name="Selma-Lazaro C."/>
            <person name="Carmona L."/>
            <person name="Wisniewski M."/>
            <person name="Droby S."/>
            <person name="Gonzalez-Candelas L."/>
            <person name="Gabaldon T."/>
        </authorList>
    </citation>
    <scope>NUCLEOTIDE SEQUENCE [LARGE SCALE GENOMIC DNA]</scope>
    <source>
        <strain evidence="2 3">PHI-1</strain>
    </source>
</reference>
<sequence length="46" mass="5358">MANNNIPHSSLRVTTSPRQTRRRSQRLSYPRSHGFVHQAQLLRACQ</sequence>
<gene>
    <name evidence="2" type="ORF">PITC_084440</name>
</gene>
<evidence type="ECO:0000313" key="3">
    <source>
        <dbReference type="Proteomes" id="UP000030104"/>
    </source>
</evidence>
<dbReference type="EMBL" id="JQGA01000699">
    <property type="protein sequence ID" value="KGO74197.1"/>
    <property type="molecule type" value="Genomic_DNA"/>
</dbReference>
<organism evidence="2 3">
    <name type="scientific">Penicillium italicum</name>
    <name type="common">Blue mold</name>
    <dbReference type="NCBI Taxonomy" id="40296"/>
    <lineage>
        <taxon>Eukaryota</taxon>
        <taxon>Fungi</taxon>
        <taxon>Dikarya</taxon>
        <taxon>Ascomycota</taxon>
        <taxon>Pezizomycotina</taxon>
        <taxon>Eurotiomycetes</taxon>
        <taxon>Eurotiomycetidae</taxon>
        <taxon>Eurotiales</taxon>
        <taxon>Aspergillaceae</taxon>
        <taxon>Penicillium</taxon>
    </lineage>
</organism>
<evidence type="ECO:0000313" key="2">
    <source>
        <dbReference type="EMBL" id="KGO74197.1"/>
    </source>
</evidence>
<comment type="caution">
    <text evidence="2">The sequence shown here is derived from an EMBL/GenBank/DDBJ whole genome shotgun (WGS) entry which is preliminary data.</text>
</comment>
<feature type="region of interest" description="Disordered" evidence="1">
    <location>
        <begin position="1"/>
        <end position="32"/>
    </location>
</feature>
<dbReference type="AlphaFoldDB" id="A0A0A2L2C1"/>
<keyword evidence="3" id="KW-1185">Reference proteome</keyword>
<evidence type="ECO:0000256" key="1">
    <source>
        <dbReference type="SAM" id="MobiDB-lite"/>
    </source>
</evidence>
<dbReference type="Proteomes" id="UP000030104">
    <property type="component" value="Unassembled WGS sequence"/>
</dbReference>
<accession>A0A0A2L2C1</accession>
<protein>
    <submittedName>
        <fullName evidence="2">Uncharacterized protein</fullName>
    </submittedName>
</protein>
<dbReference type="HOGENOM" id="CLU_3191520_0_0_1"/>
<name>A0A0A2L2C1_PENIT</name>